<proteinExistence type="predicted"/>
<organism evidence="3 4">
    <name type="scientific">Desulfosoma caldarium</name>
    <dbReference type="NCBI Taxonomy" id="610254"/>
    <lineage>
        <taxon>Bacteria</taxon>
        <taxon>Pseudomonadati</taxon>
        <taxon>Thermodesulfobacteriota</taxon>
        <taxon>Syntrophobacteria</taxon>
        <taxon>Syntrophobacterales</taxon>
        <taxon>Syntrophobacteraceae</taxon>
        <taxon>Desulfosoma</taxon>
    </lineage>
</organism>
<dbReference type="Pfam" id="PF01713">
    <property type="entry name" value="Smr"/>
    <property type="match status" value="1"/>
</dbReference>
<keyword evidence="1" id="KW-0812">Transmembrane</keyword>
<dbReference type="Proteomes" id="UP000276223">
    <property type="component" value="Unassembled WGS sequence"/>
</dbReference>
<dbReference type="PANTHER" id="PTHR35562:SF2">
    <property type="entry name" value="DNA ENDONUCLEASE SMRA-RELATED"/>
    <property type="match status" value="1"/>
</dbReference>
<evidence type="ECO:0000313" key="4">
    <source>
        <dbReference type="Proteomes" id="UP000276223"/>
    </source>
</evidence>
<dbReference type="InterPro" id="IPR002625">
    <property type="entry name" value="Smr_dom"/>
</dbReference>
<gene>
    <name evidence="3" type="ORF">EDC27_2905</name>
</gene>
<evidence type="ECO:0000256" key="1">
    <source>
        <dbReference type="SAM" id="Phobius"/>
    </source>
</evidence>
<dbReference type="InterPro" id="IPR036063">
    <property type="entry name" value="Smr_dom_sf"/>
</dbReference>
<protein>
    <submittedName>
        <fullName evidence="3">Smr domain-containing protein</fullName>
    </submittedName>
</protein>
<dbReference type="PANTHER" id="PTHR35562">
    <property type="entry name" value="DNA ENDONUCLEASE SMRA-RELATED"/>
    <property type="match status" value="1"/>
</dbReference>
<accession>A0A3N1UI46</accession>
<keyword evidence="1" id="KW-1133">Transmembrane helix</keyword>
<reference evidence="3 4" key="1">
    <citation type="submission" date="2018-11" db="EMBL/GenBank/DDBJ databases">
        <title>Genomic Encyclopedia of Type Strains, Phase IV (KMG-IV): sequencing the most valuable type-strain genomes for metagenomic binning, comparative biology and taxonomic classification.</title>
        <authorList>
            <person name="Goeker M."/>
        </authorList>
    </citation>
    <scope>NUCLEOTIDE SEQUENCE [LARGE SCALE GENOMIC DNA]</scope>
    <source>
        <strain evidence="3 4">DSM 22027</strain>
    </source>
</reference>
<evidence type="ECO:0000313" key="3">
    <source>
        <dbReference type="EMBL" id="ROQ89793.1"/>
    </source>
</evidence>
<dbReference type="PROSITE" id="PS50828">
    <property type="entry name" value="SMR"/>
    <property type="match status" value="1"/>
</dbReference>
<feature type="transmembrane region" description="Helical" evidence="1">
    <location>
        <begin position="123"/>
        <end position="144"/>
    </location>
</feature>
<dbReference type="OrthoDB" id="9808166at2"/>
<dbReference type="AlphaFoldDB" id="A0A3N1UI46"/>
<dbReference type="RefSeq" id="WP_123291357.1">
    <property type="nucleotide sequence ID" value="NZ_RJVA01000016.1"/>
</dbReference>
<name>A0A3N1UI46_9BACT</name>
<feature type="domain" description="Smr" evidence="2">
    <location>
        <begin position="21"/>
        <end position="96"/>
    </location>
</feature>
<evidence type="ECO:0000259" key="2">
    <source>
        <dbReference type="PROSITE" id="PS50828"/>
    </source>
</evidence>
<dbReference type="Gene3D" id="3.30.1370.110">
    <property type="match status" value="1"/>
</dbReference>
<keyword evidence="4" id="KW-1185">Reference proteome</keyword>
<dbReference type="SMART" id="SM00463">
    <property type="entry name" value="SMR"/>
    <property type="match status" value="1"/>
</dbReference>
<keyword evidence="1" id="KW-0472">Membrane</keyword>
<sequence>MRRDKIPDWNEAVAVPVEPVLDLHTFDPRELKPLLEDYLEEAHERGWSQVLIIHGKGRGVLRHRVRALLARHPRVAAYHDAPPTLGSWGATLVHLNVDKDGNIQDPATGKFFYNLDGPLGPSAWLWLGVGVVLGVALGAVWWWLR</sequence>
<dbReference type="SUPFAM" id="SSF160443">
    <property type="entry name" value="SMR domain-like"/>
    <property type="match status" value="1"/>
</dbReference>
<dbReference type="EMBL" id="RJVA01000016">
    <property type="protein sequence ID" value="ROQ89793.1"/>
    <property type="molecule type" value="Genomic_DNA"/>
</dbReference>
<comment type="caution">
    <text evidence="3">The sequence shown here is derived from an EMBL/GenBank/DDBJ whole genome shotgun (WGS) entry which is preliminary data.</text>
</comment>